<protein>
    <submittedName>
        <fullName evidence="1">Uncharacterized protein</fullName>
    </submittedName>
</protein>
<accession>A0A3S2WYI9</accession>
<keyword evidence="2" id="KW-1185">Reference proteome</keyword>
<reference evidence="1 2" key="1">
    <citation type="submission" date="2019-01" db="EMBL/GenBank/DDBJ databases">
        <authorList>
            <person name="Chen W.-M."/>
        </authorList>
    </citation>
    <scope>NUCLEOTIDE SEQUENCE [LARGE SCALE GENOMIC DNA]</scope>
    <source>
        <strain evidence="1 2">YBJ-36</strain>
    </source>
</reference>
<evidence type="ECO:0000313" key="2">
    <source>
        <dbReference type="Proteomes" id="UP000282759"/>
    </source>
</evidence>
<organism evidence="1 2">
    <name type="scientific">Mucilaginibacter limnophilus</name>
    <dbReference type="NCBI Taxonomy" id="1932778"/>
    <lineage>
        <taxon>Bacteria</taxon>
        <taxon>Pseudomonadati</taxon>
        <taxon>Bacteroidota</taxon>
        <taxon>Sphingobacteriia</taxon>
        <taxon>Sphingobacteriales</taxon>
        <taxon>Sphingobacteriaceae</taxon>
        <taxon>Mucilaginibacter</taxon>
    </lineage>
</organism>
<dbReference type="EMBL" id="SACK01000003">
    <property type="protein sequence ID" value="RVU01102.1"/>
    <property type="molecule type" value="Genomic_DNA"/>
</dbReference>
<sequence length="177" mass="21202">MILKVQVKPYVKKFIVSRYRQEIWEISRQDRIGKMFYHLLEPMPKLYKRTNLELGDLLLVEISDEYATRQGCHLPVDSILEFNDSIYLELIEEIAIYAFQVKNKVGLKKYKELYVKHKTSTRNRTYVLQDPDISQYFEKREVIYDILKLYGITEDDLPFDTVKKAWQRLKLPMLNAS</sequence>
<evidence type="ECO:0000313" key="1">
    <source>
        <dbReference type="EMBL" id="RVU01102.1"/>
    </source>
</evidence>
<gene>
    <name evidence="1" type="ORF">EOD41_10840</name>
</gene>
<name>A0A3S2WYI9_9SPHI</name>
<dbReference type="AlphaFoldDB" id="A0A3S2WYI9"/>
<proteinExistence type="predicted"/>
<dbReference type="RefSeq" id="WP_127704813.1">
    <property type="nucleotide sequence ID" value="NZ_SACK01000003.1"/>
</dbReference>
<dbReference type="Proteomes" id="UP000282759">
    <property type="component" value="Unassembled WGS sequence"/>
</dbReference>
<comment type="caution">
    <text evidence="1">The sequence shown here is derived from an EMBL/GenBank/DDBJ whole genome shotgun (WGS) entry which is preliminary data.</text>
</comment>